<evidence type="ECO:0000256" key="1">
    <source>
        <dbReference type="SAM" id="Phobius"/>
    </source>
</evidence>
<name>A0A850QQH7_PHODD</name>
<dbReference type="EMBL" id="JABXOR010001070">
    <property type="protein sequence ID" value="NVP01887.1"/>
    <property type="molecule type" value="Genomic_DNA"/>
</dbReference>
<comment type="caution">
    <text evidence="2">The sequence shown here is derived from an EMBL/GenBank/DDBJ whole genome shotgun (WGS) entry which is preliminary data.</text>
</comment>
<organism evidence="2 3">
    <name type="scientific">Photobacterium damselae subsp. damselae</name>
    <name type="common">Listonella damsela</name>
    <dbReference type="NCBI Taxonomy" id="85581"/>
    <lineage>
        <taxon>Bacteria</taxon>
        <taxon>Pseudomonadati</taxon>
        <taxon>Pseudomonadota</taxon>
        <taxon>Gammaproteobacteria</taxon>
        <taxon>Vibrionales</taxon>
        <taxon>Vibrionaceae</taxon>
        <taxon>Photobacterium</taxon>
    </lineage>
</organism>
<keyword evidence="1" id="KW-0472">Membrane</keyword>
<proteinExistence type="predicted"/>
<accession>A0A850QQH7</accession>
<feature type="transmembrane region" description="Helical" evidence="1">
    <location>
        <begin position="29"/>
        <end position="46"/>
    </location>
</feature>
<protein>
    <submittedName>
        <fullName evidence="2">Uncharacterized protein</fullName>
    </submittedName>
</protein>
<dbReference type="AlphaFoldDB" id="A0A850QQH7"/>
<sequence length="114" mass="12615">MDGVTILILGLLTLPVIIYFSAGHVRTPSDLILIMTFCLIVMYGLYKVNEASKATVSQNATVYLKCGDTDCIYKGKLTKKGDLYTLVTEDNKDVSFKSYNYISVDSNVAIKDTK</sequence>
<evidence type="ECO:0000313" key="3">
    <source>
        <dbReference type="Proteomes" id="UP000533429"/>
    </source>
</evidence>
<gene>
    <name evidence="2" type="ORF">HWA77_16860</name>
</gene>
<keyword evidence="1" id="KW-0812">Transmembrane</keyword>
<keyword evidence="1" id="KW-1133">Transmembrane helix</keyword>
<reference evidence="2 3" key="1">
    <citation type="submission" date="2020-06" db="EMBL/GenBank/DDBJ databases">
        <title>Photobacterium damselae subsp. damselae comparative genomics.</title>
        <authorList>
            <person name="Osorio C.R."/>
        </authorList>
    </citation>
    <scope>NUCLEOTIDE SEQUENCE [LARGE SCALE GENOMIC DNA]</scope>
    <source>
        <strain evidence="2 3">TW250/03</strain>
    </source>
</reference>
<dbReference type="Proteomes" id="UP000533429">
    <property type="component" value="Unassembled WGS sequence"/>
</dbReference>
<feature type="transmembrane region" description="Helical" evidence="1">
    <location>
        <begin position="6"/>
        <end position="22"/>
    </location>
</feature>
<evidence type="ECO:0000313" key="2">
    <source>
        <dbReference type="EMBL" id="NVP01887.1"/>
    </source>
</evidence>